<dbReference type="AlphaFoldDB" id="A0A0F4U462"/>
<feature type="region of interest" description="Disordered" evidence="2">
    <location>
        <begin position="1"/>
        <end position="29"/>
    </location>
</feature>
<dbReference type="PATRIC" id="fig|294.132.peg.3853"/>
<organism evidence="4 5">
    <name type="scientific">Pseudomonas fluorescens</name>
    <dbReference type="NCBI Taxonomy" id="294"/>
    <lineage>
        <taxon>Bacteria</taxon>
        <taxon>Pseudomonadati</taxon>
        <taxon>Pseudomonadota</taxon>
        <taxon>Gammaproteobacteria</taxon>
        <taxon>Pseudomonadales</taxon>
        <taxon>Pseudomonadaceae</taxon>
        <taxon>Pseudomonas</taxon>
    </lineage>
</organism>
<gene>
    <name evidence="4" type="ORF">VC35_02240</name>
</gene>
<evidence type="ECO:0000259" key="3">
    <source>
        <dbReference type="Pfam" id="PF00437"/>
    </source>
</evidence>
<feature type="domain" description="Bacterial type II secretion system protein E" evidence="3">
    <location>
        <begin position="122"/>
        <end position="401"/>
    </location>
</feature>
<evidence type="ECO:0000256" key="1">
    <source>
        <dbReference type="ARBA" id="ARBA00006611"/>
    </source>
</evidence>
<comment type="similarity">
    <text evidence="1">Belongs to the GSP E family.</text>
</comment>
<comment type="caution">
    <text evidence="4">The sequence shown here is derived from an EMBL/GenBank/DDBJ whole genome shotgun (WGS) entry which is preliminary data.</text>
</comment>
<evidence type="ECO:0000313" key="5">
    <source>
        <dbReference type="Proteomes" id="UP000033588"/>
    </source>
</evidence>
<sequence length="480" mass="53412">MISDFRNRLRKQSAKTASSSANQPGDDLQDPAEEIMAWERATPDVLYETRSQVTPVEAEWREKIYQQLLKVMDLSLLDSLEQAEAARQIRDICQRLLDEHSAPVSTSSRQLIIKQITDEVLGLGPLEPLLADHSVSDILVNGFASVYVERFGKLQRTDVRFRDDQHLLNIIDRIVSSLGRRIDESSPLVDARLKDGSRVNAIIPPLAIDGPSMSIRRFAVDLLNTDSLIQVGTLTPAIALLLKAIVRGRLNVLISGGTGSGKTTMLNVLSSFIPQNERIVTIEDSAELQLQQPHVVRLETRPSNIEGRGEVSQRELVRNSLRMRPDRIVIGEVRGAEALDMLTAMNTGHDGSLTTIHANTARDALGRIENMVSMTGATFPIKAMRQQIASAIDVVIQLERQEDGKRRLVSVQEINGMEGEIITMTEIFSFARHGMGENGEVLGDYRPSGMIPAFRDVLAKRGIELPLTMFRPEWMEARQS</sequence>
<name>A0A0F4U462_PSEFL</name>
<dbReference type="InterPro" id="IPR050921">
    <property type="entry name" value="T4SS_GSP_E_ATPase"/>
</dbReference>
<protein>
    <submittedName>
        <fullName evidence="4">Pilus assembly protein CpaF</fullName>
    </submittedName>
</protein>
<dbReference type="PANTHER" id="PTHR30486">
    <property type="entry name" value="TWITCHING MOTILITY PROTEIN PILT"/>
    <property type="match status" value="1"/>
</dbReference>
<proteinExistence type="inferred from homology"/>
<dbReference type="SUPFAM" id="SSF52540">
    <property type="entry name" value="P-loop containing nucleoside triphosphate hydrolases"/>
    <property type="match status" value="1"/>
</dbReference>
<dbReference type="RefSeq" id="WP_046037500.1">
    <property type="nucleotide sequence ID" value="NZ_LACC01000003.1"/>
</dbReference>
<dbReference type="GO" id="GO:0016887">
    <property type="term" value="F:ATP hydrolysis activity"/>
    <property type="evidence" value="ECO:0007669"/>
    <property type="project" value="InterPro"/>
</dbReference>
<accession>A0A0F4U462</accession>
<dbReference type="Gene3D" id="3.40.50.300">
    <property type="entry name" value="P-loop containing nucleotide triphosphate hydrolases"/>
    <property type="match status" value="1"/>
</dbReference>
<dbReference type="Proteomes" id="UP000033588">
    <property type="component" value="Unassembled WGS sequence"/>
</dbReference>
<reference evidence="4 5" key="1">
    <citation type="submission" date="2015-03" db="EMBL/GenBank/DDBJ databases">
        <title>Comparative genomics of Pseudomonas insights into diversity of traits involved in vanlence and defense.</title>
        <authorList>
            <person name="Qin Y."/>
        </authorList>
    </citation>
    <scope>NUCLEOTIDE SEQUENCE [LARGE SCALE GENOMIC DNA]</scope>
    <source>
        <strain evidence="4 5">C8</strain>
    </source>
</reference>
<dbReference type="CDD" id="cd01130">
    <property type="entry name" value="VirB11-like_ATPase"/>
    <property type="match status" value="1"/>
</dbReference>
<dbReference type="InterPro" id="IPR001482">
    <property type="entry name" value="T2SS/T4SS_dom"/>
</dbReference>
<evidence type="ECO:0000256" key="2">
    <source>
        <dbReference type="SAM" id="MobiDB-lite"/>
    </source>
</evidence>
<dbReference type="Gene3D" id="3.30.450.380">
    <property type="match status" value="1"/>
</dbReference>
<dbReference type="EMBL" id="LACC01000003">
    <property type="protein sequence ID" value="KJZ50522.1"/>
    <property type="molecule type" value="Genomic_DNA"/>
</dbReference>
<dbReference type="InterPro" id="IPR027417">
    <property type="entry name" value="P-loop_NTPase"/>
</dbReference>
<evidence type="ECO:0000313" key="4">
    <source>
        <dbReference type="EMBL" id="KJZ50522.1"/>
    </source>
</evidence>
<dbReference type="PANTHER" id="PTHR30486:SF15">
    <property type="entry name" value="TYPE II_IV SECRETION SYSTEM ATPASE"/>
    <property type="match status" value="1"/>
</dbReference>
<dbReference type="Pfam" id="PF00437">
    <property type="entry name" value="T2SSE"/>
    <property type="match status" value="1"/>
</dbReference>
<feature type="compositionally biased region" description="Polar residues" evidence="2">
    <location>
        <begin position="14"/>
        <end position="23"/>
    </location>
</feature>
<dbReference type="OrthoDB" id="9810761at2"/>